<keyword evidence="1" id="KW-0813">Transport</keyword>
<keyword evidence="6" id="KW-1185">Reference proteome</keyword>
<dbReference type="EMBL" id="JACBZH010000001">
    <property type="protein sequence ID" value="NYH93117.1"/>
    <property type="molecule type" value="Genomic_DNA"/>
</dbReference>
<dbReference type="Gene3D" id="3.40.50.300">
    <property type="entry name" value="P-loop containing nucleotide triphosphate hydrolases"/>
    <property type="match status" value="1"/>
</dbReference>
<dbReference type="Proteomes" id="UP000579605">
    <property type="component" value="Unassembled WGS sequence"/>
</dbReference>
<dbReference type="NCBIfam" id="TIGR01727">
    <property type="entry name" value="oligo_HPY"/>
    <property type="match status" value="1"/>
</dbReference>
<accession>A0A852ZJ78</accession>
<keyword evidence="3 5" id="KW-0067">ATP-binding</keyword>
<dbReference type="CDD" id="cd03257">
    <property type="entry name" value="ABC_NikE_OppD_transporters"/>
    <property type="match status" value="1"/>
</dbReference>
<dbReference type="InterPro" id="IPR003439">
    <property type="entry name" value="ABC_transporter-like_ATP-bd"/>
</dbReference>
<dbReference type="GO" id="GO:0005524">
    <property type="term" value="F:ATP binding"/>
    <property type="evidence" value="ECO:0007669"/>
    <property type="project" value="UniProtKB-KW"/>
</dbReference>
<dbReference type="PANTHER" id="PTHR43230:SF3">
    <property type="entry name" value="ABC-TYPE DIPEPTIDE_OLIGOPEPTIDE TRANSPORT SYSTEM, ATPASE COMPONENT"/>
    <property type="match status" value="1"/>
</dbReference>
<evidence type="ECO:0000256" key="1">
    <source>
        <dbReference type="ARBA" id="ARBA00022448"/>
    </source>
</evidence>
<dbReference type="PANTHER" id="PTHR43230">
    <property type="entry name" value="ABC-TYPE DIPEPTIDE/OLIGOPEPTIDE TRANSPORT SYSTEM, ATPASE COMPONENT"/>
    <property type="match status" value="1"/>
</dbReference>
<evidence type="ECO:0000313" key="6">
    <source>
        <dbReference type="Proteomes" id="UP000579605"/>
    </source>
</evidence>
<evidence type="ECO:0000313" key="5">
    <source>
        <dbReference type="EMBL" id="NYH93117.1"/>
    </source>
</evidence>
<dbReference type="GO" id="GO:0015833">
    <property type="term" value="P:peptide transport"/>
    <property type="evidence" value="ECO:0007669"/>
    <property type="project" value="InterPro"/>
</dbReference>
<organism evidence="5 6">
    <name type="scientific">Actinopolymorpha rutila</name>
    <dbReference type="NCBI Taxonomy" id="446787"/>
    <lineage>
        <taxon>Bacteria</taxon>
        <taxon>Bacillati</taxon>
        <taxon>Actinomycetota</taxon>
        <taxon>Actinomycetes</taxon>
        <taxon>Propionibacteriales</taxon>
        <taxon>Actinopolymorphaceae</taxon>
        <taxon>Actinopolymorpha</taxon>
    </lineage>
</organism>
<dbReference type="SMART" id="SM00382">
    <property type="entry name" value="AAA"/>
    <property type="match status" value="1"/>
</dbReference>
<proteinExistence type="predicted"/>
<dbReference type="InterPro" id="IPR013563">
    <property type="entry name" value="Oligopep_ABC_C"/>
</dbReference>
<dbReference type="InterPro" id="IPR003593">
    <property type="entry name" value="AAA+_ATPase"/>
</dbReference>
<name>A0A852ZJ78_9ACTN</name>
<evidence type="ECO:0000259" key="4">
    <source>
        <dbReference type="PROSITE" id="PS50893"/>
    </source>
</evidence>
<protein>
    <submittedName>
        <fullName evidence="5">Peptide/nickel transport system ATP-binding protein</fullName>
    </submittedName>
</protein>
<feature type="domain" description="ABC transporter" evidence="4">
    <location>
        <begin position="24"/>
        <end position="274"/>
    </location>
</feature>
<evidence type="ECO:0000256" key="3">
    <source>
        <dbReference type="ARBA" id="ARBA00022840"/>
    </source>
</evidence>
<evidence type="ECO:0000256" key="2">
    <source>
        <dbReference type="ARBA" id="ARBA00022741"/>
    </source>
</evidence>
<dbReference type="Pfam" id="PF00005">
    <property type="entry name" value="ABC_tran"/>
    <property type="match status" value="1"/>
</dbReference>
<dbReference type="InterPro" id="IPR027417">
    <property type="entry name" value="P-loop_NTPase"/>
</dbReference>
<dbReference type="PROSITE" id="PS50893">
    <property type="entry name" value="ABC_TRANSPORTER_2"/>
    <property type="match status" value="1"/>
</dbReference>
<sequence length="373" mass="40616">MAKPTTDQEVTTEAGSGRTGAPLIELRNVTKVYGGRVLSRHATVALDDVSLTVAGDTPQIISVVGESGSGKTTLASLLMGFISPTSGTIHYQGSDVARLGGARMREFRRDVQAVFQDPFSVFNPFYKVDHVLTVPIAKFRLAKSRADRHDLMVSALETVGLRADETLGRYPHQLSGGQRQRVTVARALMMRPKLIVADEPVSMVDASLRATILESLRTVNQTLKVPILYITHDLGTAYHVSDHILVMYRGTIVEAGDVESVISAPKHPYTQLLIDSIPWPDPQRPWGQERARHGEKVTVPEDHQGCRFADRCPAVMTRCVENAPPPYLTGPDHAATCFLHAEQPALPKERLSELLTVSAQAGPAGQGGQVRPL</sequence>
<dbReference type="GO" id="GO:0016887">
    <property type="term" value="F:ATP hydrolysis activity"/>
    <property type="evidence" value="ECO:0007669"/>
    <property type="project" value="InterPro"/>
</dbReference>
<reference evidence="5 6" key="1">
    <citation type="submission" date="2020-07" db="EMBL/GenBank/DDBJ databases">
        <title>Sequencing the genomes of 1000 actinobacteria strains.</title>
        <authorList>
            <person name="Klenk H.-P."/>
        </authorList>
    </citation>
    <scope>NUCLEOTIDE SEQUENCE [LARGE SCALE GENOMIC DNA]</scope>
    <source>
        <strain evidence="5 6">DSM 18448</strain>
    </source>
</reference>
<dbReference type="AlphaFoldDB" id="A0A852ZJ78"/>
<dbReference type="Pfam" id="PF08352">
    <property type="entry name" value="oligo_HPY"/>
    <property type="match status" value="1"/>
</dbReference>
<gene>
    <name evidence="5" type="ORF">F4554_005755</name>
</gene>
<dbReference type="PROSITE" id="PS00211">
    <property type="entry name" value="ABC_TRANSPORTER_1"/>
    <property type="match status" value="1"/>
</dbReference>
<keyword evidence="2" id="KW-0547">Nucleotide-binding</keyword>
<dbReference type="SUPFAM" id="SSF52540">
    <property type="entry name" value="P-loop containing nucleoside triphosphate hydrolases"/>
    <property type="match status" value="1"/>
</dbReference>
<dbReference type="RefSeq" id="WP_179790639.1">
    <property type="nucleotide sequence ID" value="NZ_BAAARR010000031.1"/>
</dbReference>
<comment type="caution">
    <text evidence="5">The sequence shown here is derived from an EMBL/GenBank/DDBJ whole genome shotgun (WGS) entry which is preliminary data.</text>
</comment>
<dbReference type="InterPro" id="IPR017871">
    <property type="entry name" value="ABC_transporter-like_CS"/>
</dbReference>